<dbReference type="Proteomes" id="UP000280698">
    <property type="component" value="Unassembled WGS sequence"/>
</dbReference>
<keyword evidence="3" id="KW-1185">Reference proteome</keyword>
<reference evidence="2 3" key="1">
    <citation type="submission" date="2018-11" db="EMBL/GenBank/DDBJ databases">
        <title>Micromonospora sp. PPF5-17, a new actinomycetes isolated from a hot spring soil.</title>
        <authorList>
            <person name="Thawai C."/>
        </authorList>
    </citation>
    <scope>NUCLEOTIDE SEQUENCE [LARGE SCALE GENOMIC DNA]</scope>
    <source>
        <strain evidence="2 3">PPF5-17</strain>
    </source>
</reference>
<evidence type="ECO:0000313" key="2">
    <source>
        <dbReference type="EMBL" id="RNM01958.1"/>
    </source>
</evidence>
<feature type="compositionally biased region" description="Low complexity" evidence="1">
    <location>
        <begin position="124"/>
        <end position="171"/>
    </location>
</feature>
<protein>
    <submittedName>
        <fullName evidence="2">Uncharacterized protein</fullName>
    </submittedName>
</protein>
<gene>
    <name evidence="2" type="ORF">EFE23_00860</name>
</gene>
<sequence>MGEREVPAQAVHPGSAPDPSDRPADPGADERGPEAPTTGAAAVARARVSVAGAAVRPPAEDRPAAPATATTYRSGAPAEPAGPLERRQPGASVTPSTWSAFAAGERSATTPAPADPVGGGSPVGDGAPAAEAGVSPAPDAAGAAPAGTAGTPAPTPAGTATAPAATAPAPT</sequence>
<evidence type="ECO:0000256" key="1">
    <source>
        <dbReference type="SAM" id="MobiDB-lite"/>
    </source>
</evidence>
<proteinExistence type="predicted"/>
<comment type="caution">
    <text evidence="2">The sequence shown here is derived from an EMBL/GenBank/DDBJ whole genome shotgun (WGS) entry which is preliminary data.</text>
</comment>
<feature type="compositionally biased region" description="Basic and acidic residues" evidence="1">
    <location>
        <begin position="19"/>
        <end position="33"/>
    </location>
</feature>
<evidence type="ECO:0000313" key="3">
    <source>
        <dbReference type="Proteomes" id="UP000280698"/>
    </source>
</evidence>
<feature type="compositionally biased region" description="Low complexity" evidence="1">
    <location>
        <begin position="34"/>
        <end position="57"/>
    </location>
</feature>
<feature type="compositionally biased region" description="Low complexity" evidence="1">
    <location>
        <begin position="64"/>
        <end position="73"/>
    </location>
</feature>
<accession>A0ABX9WMZ1</accession>
<feature type="region of interest" description="Disordered" evidence="1">
    <location>
        <begin position="1"/>
        <end position="171"/>
    </location>
</feature>
<name>A0ABX9WMZ1_9ACTN</name>
<feature type="non-terminal residue" evidence="2">
    <location>
        <position position="171"/>
    </location>
</feature>
<organism evidence="2 3">
    <name type="scientific">Micromonospora solifontis</name>
    <dbReference type="NCBI Taxonomy" id="2487138"/>
    <lineage>
        <taxon>Bacteria</taxon>
        <taxon>Bacillati</taxon>
        <taxon>Actinomycetota</taxon>
        <taxon>Actinomycetes</taxon>
        <taxon>Micromonosporales</taxon>
        <taxon>Micromonosporaceae</taxon>
        <taxon>Micromonospora</taxon>
    </lineage>
</organism>
<dbReference type="EMBL" id="RJLN01000001">
    <property type="protein sequence ID" value="RNM01958.1"/>
    <property type="molecule type" value="Genomic_DNA"/>
</dbReference>